<dbReference type="RefSeq" id="WP_189786014.1">
    <property type="nucleotide sequence ID" value="NZ_BNAT01000028.1"/>
</dbReference>
<gene>
    <name evidence="2" type="ORF">GCM10017771_64770</name>
</gene>
<keyword evidence="1" id="KW-0472">Membrane</keyword>
<evidence type="ECO:0000313" key="2">
    <source>
        <dbReference type="EMBL" id="GHE44590.1"/>
    </source>
</evidence>
<proteinExistence type="predicted"/>
<reference evidence="2" key="2">
    <citation type="submission" date="2020-09" db="EMBL/GenBank/DDBJ databases">
        <authorList>
            <person name="Sun Q."/>
            <person name="Zhou Y."/>
        </authorList>
    </citation>
    <scope>NUCLEOTIDE SEQUENCE</scope>
    <source>
        <strain evidence="2">CGMCC 4.7403</strain>
    </source>
</reference>
<organism evidence="2 3">
    <name type="scientific">Streptomyces capitiformicae</name>
    <dbReference type="NCBI Taxonomy" id="2014920"/>
    <lineage>
        <taxon>Bacteria</taxon>
        <taxon>Bacillati</taxon>
        <taxon>Actinomycetota</taxon>
        <taxon>Actinomycetes</taxon>
        <taxon>Kitasatosporales</taxon>
        <taxon>Streptomycetaceae</taxon>
        <taxon>Streptomyces</taxon>
    </lineage>
</organism>
<evidence type="ECO:0000256" key="1">
    <source>
        <dbReference type="SAM" id="Phobius"/>
    </source>
</evidence>
<feature type="transmembrane region" description="Helical" evidence="1">
    <location>
        <begin position="6"/>
        <end position="24"/>
    </location>
</feature>
<name>A0A918ZCP5_9ACTN</name>
<evidence type="ECO:0000313" key="3">
    <source>
        <dbReference type="Proteomes" id="UP000603227"/>
    </source>
</evidence>
<dbReference type="AlphaFoldDB" id="A0A918ZCP5"/>
<comment type="caution">
    <text evidence="2">The sequence shown here is derived from an EMBL/GenBank/DDBJ whole genome shotgun (WGS) entry which is preliminary data.</text>
</comment>
<protein>
    <submittedName>
        <fullName evidence="2">Uncharacterized protein</fullName>
    </submittedName>
</protein>
<dbReference type="Proteomes" id="UP000603227">
    <property type="component" value="Unassembled WGS sequence"/>
</dbReference>
<keyword evidence="1" id="KW-0812">Transmembrane</keyword>
<reference evidence="2" key="1">
    <citation type="journal article" date="2014" name="Int. J. Syst. Evol. Microbiol.">
        <title>Complete genome sequence of Corynebacterium casei LMG S-19264T (=DSM 44701T), isolated from a smear-ripened cheese.</title>
        <authorList>
            <consortium name="US DOE Joint Genome Institute (JGI-PGF)"/>
            <person name="Walter F."/>
            <person name="Albersmeier A."/>
            <person name="Kalinowski J."/>
            <person name="Ruckert C."/>
        </authorList>
    </citation>
    <scope>NUCLEOTIDE SEQUENCE</scope>
    <source>
        <strain evidence="2">CGMCC 4.7403</strain>
    </source>
</reference>
<keyword evidence="3" id="KW-1185">Reference proteome</keyword>
<accession>A0A918ZCP5</accession>
<dbReference type="EMBL" id="BNAT01000028">
    <property type="protein sequence ID" value="GHE44590.1"/>
    <property type="molecule type" value="Genomic_DNA"/>
</dbReference>
<sequence length="54" mass="5786">MTAMVIGPLVSTAVTTAVVLVRVGPRMSSLAQWLNHELSPLTWGSGKCAAWYRA</sequence>
<keyword evidence="1" id="KW-1133">Transmembrane helix</keyword>